<dbReference type="PANTHER" id="PTHR38813">
    <property type="match status" value="1"/>
</dbReference>
<accession>A0A0G0T580</accession>
<dbReference type="Proteomes" id="UP000034881">
    <property type="component" value="Unassembled WGS sequence"/>
</dbReference>
<dbReference type="InterPro" id="IPR035093">
    <property type="entry name" value="RelE/ParE_toxin_dom_sf"/>
</dbReference>
<gene>
    <name evidence="1" type="ORF">UT77_C0003G0060</name>
</gene>
<evidence type="ECO:0008006" key="3">
    <source>
        <dbReference type="Google" id="ProtNLM"/>
    </source>
</evidence>
<name>A0A0G0T580_9BACT</name>
<dbReference type="EMBL" id="LBYB01000003">
    <property type="protein sequence ID" value="KKR42265.1"/>
    <property type="molecule type" value="Genomic_DNA"/>
</dbReference>
<dbReference type="PANTHER" id="PTHR38813:SF1">
    <property type="entry name" value="TOXIN RELE1-RELATED"/>
    <property type="match status" value="1"/>
</dbReference>
<dbReference type="AlphaFoldDB" id="A0A0G0T580"/>
<dbReference type="SUPFAM" id="SSF143011">
    <property type="entry name" value="RelE-like"/>
    <property type="match status" value="1"/>
</dbReference>
<evidence type="ECO:0000313" key="2">
    <source>
        <dbReference type="Proteomes" id="UP000034881"/>
    </source>
</evidence>
<proteinExistence type="predicted"/>
<reference evidence="1 2" key="1">
    <citation type="journal article" date="2015" name="Nature">
        <title>rRNA introns, odd ribosomes, and small enigmatic genomes across a large radiation of phyla.</title>
        <authorList>
            <person name="Brown C.T."/>
            <person name="Hug L.A."/>
            <person name="Thomas B.C."/>
            <person name="Sharon I."/>
            <person name="Castelle C.J."/>
            <person name="Singh A."/>
            <person name="Wilkins M.J."/>
            <person name="Williams K.H."/>
            <person name="Banfield J.F."/>
        </authorList>
    </citation>
    <scope>NUCLEOTIDE SEQUENCE [LARGE SCALE GENOMIC DNA]</scope>
</reference>
<sequence length="86" mass="10203">MYNLIIRPRAEKHFAKLPQKLQERVLKGLRKLESDPFQAGLDIKKLAGTQRSYRLRISEIRVIYQLDTNSHQVSVEDIDFRRTTTY</sequence>
<organism evidence="1 2">
    <name type="scientific">Candidatus Daviesbacteria bacterium GW2011_GWC2_40_12</name>
    <dbReference type="NCBI Taxonomy" id="1618431"/>
    <lineage>
        <taxon>Bacteria</taxon>
        <taxon>Candidatus Daviesiibacteriota</taxon>
    </lineage>
</organism>
<dbReference type="InterPro" id="IPR052747">
    <property type="entry name" value="TA_system_RelE_toxin"/>
</dbReference>
<comment type="caution">
    <text evidence="1">The sequence shown here is derived from an EMBL/GenBank/DDBJ whole genome shotgun (WGS) entry which is preliminary data.</text>
</comment>
<protein>
    <recommendedName>
        <fullName evidence="3">Plasmid stabilization system</fullName>
    </recommendedName>
</protein>
<evidence type="ECO:0000313" key="1">
    <source>
        <dbReference type="EMBL" id="KKR42265.1"/>
    </source>
</evidence>
<dbReference type="Gene3D" id="3.30.2310.20">
    <property type="entry name" value="RelE-like"/>
    <property type="match status" value="1"/>
</dbReference>